<dbReference type="InterPro" id="IPR050095">
    <property type="entry name" value="ECF_ABC_transporter_ATP-bd"/>
</dbReference>
<sequence>MHVIYGESGTGKSDFIKELAGMMTHTKVNFKISKVSRPEKFQIVCQNPDNQIVSRTVQGELAFALECYGTDPDQIGDWIQANRKNLPHTMNLNQNTAFLSGGEKEILNLITAFQLDPFLVMIDDGLSFLSIGNKEKMISLIKRWIFNSKTVVIWLTSERNDLVLADSAWELSLKYFEKIKASKGSI</sequence>
<evidence type="ECO:0000259" key="8">
    <source>
        <dbReference type="Pfam" id="PF00005"/>
    </source>
</evidence>
<protein>
    <recommendedName>
        <fullName evidence="8">ABC transporter domain-containing protein</fullName>
    </recommendedName>
</protein>
<evidence type="ECO:0000256" key="2">
    <source>
        <dbReference type="ARBA" id="ARBA00022448"/>
    </source>
</evidence>
<evidence type="ECO:0000313" key="9">
    <source>
        <dbReference type="EMBL" id="SVC19185.1"/>
    </source>
</evidence>
<keyword evidence="5" id="KW-0067">ATP-binding</keyword>
<keyword evidence="4" id="KW-0547">Nucleotide-binding</keyword>
<dbReference type="InterPro" id="IPR027417">
    <property type="entry name" value="P-loop_NTPase"/>
</dbReference>
<dbReference type="PANTHER" id="PTHR43553">
    <property type="entry name" value="HEAVY METAL TRANSPORTER"/>
    <property type="match status" value="1"/>
</dbReference>
<dbReference type="SUPFAM" id="SSF52540">
    <property type="entry name" value="P-loop containing nucleoside triphosphate hydrolases"/>
    <property type="match status" value="1"/>
</dbReference>
<dbReference type="Pfam" id="PF00005">
    <property type="entry name" value="ABC_tran"/>
    <property type="match status" value="1"/>
</dbReference>
<name>A0A382K634_9ZZZZ</name>
<dbReference type="GO" id="GO:0043190">
    <property type="term" value="C:ATP-binding cassette (ABC) transporter complex"/>
    <property type="evidence" value="ECO:0007669"/>
    <property type="project" value="TreeGrafter"/>
</dbReference>
<keyword evidence="7" id="KW-0472">Membrane</keyword>
<evidence type="ECO:0000256" key="5">
    <source>
        <dbReference type="ARBA" id="ARBA00022840"/>
    </source>
</evidence>
<evidence type="ECO:0000256" key="6">
    <source>
        <dbReference type="ARBA" id="ARBA00022967"/>
    </source>
</evidence>
<gene>
    <name evidence="9" type="ORF">METZ01_LOCUS272039</name>
</gene>
<organism evidence="9">
    <name type="scientific">marine metagenome</name>
    <dbReference type="NCBI Taxonomy" id="408172"/>
    <lineage>
        <taxon>unclassified sequences</taxon>
        <taxon>metagenomes</taxon>
        <taxon>ecological metagenomes</taxon>
    </lineage>
</organism>
<feature type="non-terminal residue" evidence="9">
    <location>
        <position position="186"/>
    </location>
</feature>
<evidence type="ECO:0000256" key="3">
    <source>
        <dbReference type="ARBA" id="ARBA00022475"/>
    </source>
</evidence>
<evidence type="ECO:0000256" key="1">
    <source>
        <dbReference type="ARBA" id="ARBA00004202"/>
    </source>
</evidence>
<proteinExistence type="predicted"/>
<dbReference type="PANTHER" id="PTHR43553:SF27">
    <property type="entry name" value="ENERGY-COUPLING FACTOR TRANSPORTER ATP-BINDING PROTEIN ECFA2"/>
    <property type="match status" value="1"/>
</dbReference>
<comment type="subcellular location">
    <subcellularLocation>
        <location evidence="1">Cell membrane</location>
        <topology evidence="1">Peripheral membrane protein</topology>
    </subcellularLocation>
</comment>
<evidence type="ECO:0000256" key="7">
    <source>
        <dbReference type="ARBA" id="ARBA00023136"/>
    </source>
</evidence>
<dbReference type="AlphaFoldDB" id="A0A382K634"/>
<dbReference type="EMBL" id="UINC01078269">
    <property type="protein sequence ID" value="SVC19185.1"/>
    <property type="molecule type" value="Genomic_DNA"/>
</dbReference>
<dbReference type="Gene3D" id="3.40.50.300">
    <property type="entry name" value="P-loop containing nucleotide triphosphate hydrolases"/>
    <property type="match status" value="1"/>
</dbReference>
<keyword evidence="2" id="KW-0813">Transport</keyword>
<accession>A0A382K634</accession>
<dbReference type="GO" id="GO:0016887">
    <property type="term" value="F:ATP hydrolysis activity"/>
    <property type="evidence" value="ECO:0007669"/>
    <property type="project" value="InterPro"/>
</dbReference>
<dbReference type="GO" id="GO:0042626">
    <property type="term" value="F:ATPase-coupled transmembrane transporter activity"/>
    <property type="evidence" value="ECO:0007669"/>
    <property type="project" value="TreeGrafter"/>
</dbReference>
<evidence type="ECO:0000256" key="4">
    <source>
        <dbReference type="ARBA" id="ARBA00022741"/>
    </source>
</evidence>
<reference evidence="9" key="1">
    <citation type="submission" date="2018-05" db="EMBL/GenBank/DDBJ databases">
        <authorList>
            <person name="Lanie J.A."/>
            <person name="Ng W.-L."/>
            <person name="Kazmierczak K.M."/>
            <person name="Andrzejewski T.M."/>
            <person name="Davidsen T.M."/>
            <person name="Wayne K.J."/>
            <person name="Tettelin H."/>
            <person name="Glass J.I."/>
            <person name="Rusch D."/>
            <person name="Podicherti R."/>
            <person name="Tsui H.-C.T."/>
            <person name="Winkler M.E."/>
        </authorList>
    </citation>
    <scope>NUCLEOTIDE SEQUENCE</scope>
</reference>
<feature type="domain" description="ABC transporter" evidence="8">
    <location>
        <begin position="2"/>
        <end position="124"/>
    </location>
</feature>
<dbReference type="InterPro" id="IPR003439">
    <property type="entry name" value="ABC_transporter-like_ATP-bd"/>
</dbReference>
<dbReference type="GO" id="GO:0005524">
    <property type="term" value="F:ATP binding"/>
    <property type="evidence" value="ECO:0007669"/>
    <property type="project" value="UniProtKB-KW"/>
</dbReference>
<keyword evidence="6" id="KW-1278">Translocase</keyword>
<keyword evidence="3" id="KW-1003">Cell membrane</keyword>